<name>A0AAN7KAG3_TRANT</name>
<dbReference type="Proteomes" id="UP001346149">
    <property type="component" value="Unassembled WGS sequence"/>
</dbReference>
<protein>
    <submittedName>
        <fullName evidence="1">Uncharacterized protein</fullName>
    </submittedName>
</protein>
<gene>
    <name evidence="1" type="ORF">SAY86_008979</name>
</gene>
<evidence type="ECO:0000313" key="2">
    <source>
        <dbReference type="Proteomes" id="UP001346149"/>
    </source>
</evidence>
<dbReference type="EMBL" id="JAXQNO010000024">
    <property type="protein sequence ID" value="KAK4763211.1"/>
    <property type="molecule type" value="Genomic_DNA"/>
</dbReference>
<dbReference type="AlphaFoldDB" id="A0AAN7KAG3"/>
<sequence length="151" mass="17499">MRETYCLQCKRNTLIFFSWGESVQSDAANCGTFCIWDSQVRENNMERMHLILVCITFSQSIQFRTLTLQSLRESHIKDKKLLSNGETADKMMPLTWGKLVEKTEDPWHKYDTWTSTKKSHNHNLQFLLWNVIDYGSTASLTVLSSGSPKTI</sequence>
<reference evidence="1 2" key="1">
    <citation type="journal article" date="2023" name="Hortic Res">
        <title>Pangenome of water caltrop reveals structural variations and asymmetric subgenome divergence after allopolyploidization.</title>
        <authorList>
            <person name="Zhang X."/>
            <person name="Chen Y."/>
            <person name="Wang L."/>
            <person name="Yuan Y."/>
            <person name="Fang M."/>
            <person name="Shi L."/>
            <person name="Lu R."/>
            <person name="Comes H.P."/>
            <person name="Ma Y."/>
            <person name="Chen Y."/>
            <person name="Huang G."/>
            <person name="Zhou Y."/>
            <person name="Zheng Z."/>
            <person name="Qiu Y."/>
        </authorList>
    </citation>
    <scope>NUCLEOTIDE SEQUENCE [LARGE SCALE GENOMIC DNA]</scope>
    <source>
        <strain evidence="1">F231</strain>
    </source>
</reference>
<comment type="caution">
    <text evidence="1">The sequence shown here is derived from an EMBL/GenBank/DDBJ whole genome shotgun (WGS) entry which is preliminary data.</text>
</comment>
<proteinExistence type="predicted"/>
<keyword evidence="2" id="KW-1185">Reference proteome</keyword>
<evidence type="ECO:0000313" key="1">
    <source>
        <dbReference type="EMBL" id="KAK4763211.1"/>
    </source>
</evidence>
<organism evidence="1 2">
    <name type="scientific">Trapa natans</name>
    <name type="common">Water chestnut</name>
    <dbReference type="NCBI Taxonomy" id="22666"/>
    <lineage>
        <taxon>Eukaryota</taxon>
        <taxon>Viridiplantae</taxon>
        <taxon>Streptophyta</taxon>
        <taxon>Embryophyta</taxon>
        <taxon>Tracheophyta</taxon>
        <taxon>Spermatophyta</taxon>
        <taxon>Magnoliopsida</taxon>
        <taxon>eudicotyledons</taxon>
        <taxon>Gunneridae</taxon>
        <taxon>Pentapetalae</taxon>
        <taxon>rosids</taxon>
        <taxon>malvids</taxon>
        <taxon>Myrtales</taxon>
        <taxon>Lythraceae</taxon>
        <taxon>Trapa</taxon>
    </lineage>
</organism>
<accession>A0AAN7KAG3</accession>